<keyword evidence="1" id="KW-0472">Membrane</keyword>
<reference key="1">
    <citation type="submission" date="2010-10" db="EMBL/GenBank/DDBJ databases">
        <title>Complete Genome Sequence of Mycoplasma hyopneumoniae Strain 168.</title>
        <authorList>
            <person name="Liu W."/>
            <person name="Feng Z."/>
            <person name="Fang L."/>
            <person name="Li Q."/>
            <person name="Zhou Z."/>
            <person name="Li S."/>
            <person name="Luo L."/>
            <person name="Wang L."/>
            <person name="Chen H."/>
            <person name="Shao G."/>
            <person name="Xiao S."/>
        </authorList>
    </citation>
    <scope>NUCLEOTIDE SEQUENCE</scope>
    <source>
        <strain>168</strain>
    </source>
</reference>
<dbReference type="Proteomes" id="UP000008714">
    <property type="component" value="Chromosome"/>
</dbReference>
<sequence length="61" mass="7287">MTTKTFMEFWCKFSTIFLILAISWGLIATSGKLFQPKKLISGLFLSLIRLWNSLIWFWKPW</sequence>
<feature type="transmembrane region" description="Helical" evidence="1">
    <location>
        <begin position="39"/>
        <end position="58"/>
    </location>
</feature>
<gene>
    <name evidence="2" type="ordered locus">MHP168_541</name>
</gene>
<reference evidence="2 3" key="2">
    <citation type="journal article" date="2011" name="J. Bacteriol.">
        <title>Complete genome sequence of Mycoplasma hyopneumoniae strain 168.</title>
        <authorList>
            <person name="Liu W."/>
            <person name="Feng Z."/>
            <person name="Fang L."/>
            <person name="Zhou Z."/>
            <person name="Li Q."/>
            <person name="Li S."/>
            <person name="Luo R."/>
            <person name="Wang L."/>
            <person name="Chen H."/>
            <person name="Shao G."/>
            <person name="Xiao S."/>
        </authorList>
    </citation>
    <scope>NUCLEOTIDE SEQUENCE [LARGE SCALE GENOMIC DNA]</scope>
    <source>
        <strain evidence="2 3">168</strain>
    </source>
</reference>
<evidence type="ECO:0000256" key="1">
    <source>
        <dbReference type="SAM" id="Phobius"/>
    </source>
</evidence>
<accession>E4QTJ1</accession>
<proteinExistence type="predicted"/>
<dbReference type="HOGENOM" id="CLU_2917667_0_0_14"/>
<keyword evidence="1" id="KW-0812">Transmembrane</keyword>
<keyword evidence="1" id="KW-1133">Transmembrane helix</keyword>
<evidence type="ECO:0000313" key="3">
    <source>
        <dbReference type="Proteomes" id="UP000008714"/>
    </source>
</evidence>
<dbReference type="AlphaFoldDB" id="E4QTJ1"/>
<name>E4QTJ1_MESH1</name>
<feature type="transmembrane region" description="Helical" evidence="1">
    <location>
        <begin position="6"/>
        <end position="27"/>
    </location>
</feature>
<protein>
    <submittedName>
        <fullName evidence="2">Uncharacterized protein</fullName>
    </submittedName>
</protein>
<evidence type="ECO:0000313" key="2">
    <source>
        <dbReference type="EMBL" id="ADQ90737.1"/>
    </source>
</evidence>
<dbReference type="KEGG" id="mhn:MHP168_541"/>
<dbReference type="EMBL" id="CP002274">
    <property type="protein sequence ID" value="ADQ90737.1"/>
    <property type="molecule type" value="Genomic_DNA"/>
</dbReference>
<organism evidence="2 3">
    <name type="scientific">Mesomycoplasma hyopneumoniae (strain 168)</name>
    <name type="common">Mycoplasma hyopneumoniae</name>
    <dbReference type="NCBI Taxonomy" id="907287"/>
    <lineage>
        <taxon>Bacteria</taxon>
        <taxon>Bacillati</taxon>
        <taxon>Mycoplasmatota</taxon>
        <taxon>Mycoplasmoidales</taxon>
        <taxon>Metamycoplasmataceae</taxon>
        <taxon>Mesomycoplasma</taxon>
    </lineage>
</organism>